<evidence type="ECO:0000256" key="4">
    <source>
        <dbReference type="ARBA" id="ARBA00022475"/>
    </source>
</evidence>
<feature type="transmembrane region" description="Helical" evidence="8">
    <location>
        <begin position="150"/>
        <end position="166"/>
    </location>
</feature>
<dbReference type="AlphaFoldDB" id="A0A0J8DG95"/>
<feature type="transmembrane region" description="Helical" evidence="8">
    <location>
        <begin position="241"/>
        <end position="260"/>
    </location>
</feature>
<organism evidence="10 11">
    <name type="scientific">Clostridium cylindrosporum DSM 605</name>
    <dbReference type="NCBI Taxonomy" id="1121307"/>
    <lineage>
        <taxon>Bacteria</taxon>
        <taxon>Bacillati</taxon>
        <taxon>Bacillota</taxon>
        <taxon>Clostridia</taxon>
        <taxon>Eubacteriales</taxon>
        <taxon>Clostridiaceae</taxon>
        <taxon>Clostridium</taxon>
    </lineage>
</organism>
<comment type="similarity">
    <text evidence="2">Belongs to the EamA transporter family.</text>
</comment>
<dbReference type="Pfam" id="PF00892">
    <property type="entry name" value="EamA"/>
    <property type="match status" value="2"/>
</dbReference>
<keyword evidence="6 8" id="KW-1133">Transmembrane helix</keyword>
<evidence type="ECO:0000313" key="10">
    <source>
        <dbReference type="EMBL" id="KMT23259.1"/>
    </source>
</evidence>
<dbReference type="InterPro" id="IPR037185">
    <property type="entry name" value="EmrE-like"/>
</dbReference>
<dbReference type="PANTHER" id="PTHR22911:SF137">
    <property type="entry name" value="SOLUTE CARRIER FAMILY 35 MEMBER G2-RELATED"/>
    <property type="match status" value="1"/>
</dbReference>
<dbReference type="GO" id="GO:0005886">
    <property type="term" value="C:plasma membrane"/>
    <property type="evidence" value="ECO:0007669"/>
    <property type="project" value="UniProtKB-SubCell"/>
</dbReference>
<keyword evidence="11" id="KW-1185">Reference proteome</keyword>
<feature type="transmembrane region" description="Helical" evidence="8">
    <location>
        <begin position="178"/>
        <end position="195"/>
    </location>
</feature>
<dbReference type="PATRIC" id="fig|1121307.3.peg.2274"/>
<feature type="domain" description="EamA" evidence="9">
    <location>
        <begin position="154"/>
        <end position="283"/>
    </location>
</feature>
<comment type="subcellular location">
    <subcellularLocation>
        <location evidence="1">Cell membrane</location>
        <topology evidence="1">Multi-pass membrane protein</topology>
    </subcellularLocation>
</comment>
<dbReference type="PANTHER" id="PTHR22911">
    <property type="entry name" value="ACYL-MALONYL CONDENSING ENZYME-RELATED"/>
    <property type="match status" value="1"/>
</dbReference>
<feature type="transmembrane region" description="Helical" evidence="8">
    <location>
        <begin position="266"/>
        <end position="285"/>
    </location>
</feature>
<evidence type="ECO:0000256" key="6">
    <source>
        <dbReference type="ARBA" id="ARBA00022989"/>
    </source>
</evidence>
<evidence type="ECO:0000256" key="2">
    <source>
        <dbReference type="ARBA" id="ARBA00007362"/>
    </source>
</evidence>
<feature type="transmembrane region" description="Helical" evidence="8">
    <location>
        <begin position="207"/>
        <end position="229"/>
    </location>
</feature>
<feature type="transmembrane region" description="Helical" evidence="8">
    <location>
        <begin position="103"/>
        <end position="120"/>
    </location>
</feature>
<keyword evidence="7 8" id="KW-0472">Membrane</keyword>
<gene>
    <name evidence="10" type="primary">rarD</name>
    <name evidence="10" type="ORF">CLCY_6c01400</name>
</gene>
<keyword evidence="4" id="KW-1003">Cell membrane</keyword>
<evidence type="ECO:0000256" key="8">
    <source>
        <dbReference type="SAM" id="Phobius"/>
    </source>
</evidence>
<evidence type="ECO:0000313" key="11">
    <source>
        <dbReference type="Proteomes" id="UP000036756"/>
    </source>
</evidence>
<dbReference type="EMBL" id="LFVU01000002">
    <property type="protein sequence ID" value="KMT23259.1"/>
    <property type="molecule type" value="Genomic_DNA"/>
</dbReference>
<proteinExistence type="inferred from homology"/>
<dbReference type="STRING" id="1121307.CLCY_6c01400"/>
<dbReference type="RefSeq" id="WP_048569333.1">
    <property type="nucleotide sequence ID" value="NZ_LFVU01000002.1"/>
</dbReference>
<feature type="domain" description="EamA" evidence="9">
    <location>
        <begin position="7"/>
        <end position="143"/>
    </location>
</feature>
<name>A0A0J8DG95_CLOCY</name>
<accession>A0A0J8DG95</accession>
<protein>
    <submittedName>
        <fullName evidence="10">Protein RarD</fullName>
    </submittedName>
</protein>
<evidence type="ECO:0000256" key="5">
    <source>
        <dbReference type="ARBA" id="ARBA00022692"/>
    </source>
</evidence>
<evidence type="ECO:0000256" key="3">
    <source>
        <dbReference type="ARBA" id="ARBA00022448"/>
    </source>
</evidence>
<sequence length="300" mass="33346">MISRTKMGVIYATLSYLLWGILPLYWKAINNVAPFEILANRIFWAFIFVGILLMRNGQLKELIEVIKNKRSLLFISLSAAMVTVNWGLYIWAVNSNHIVESSLGYYMNPLIVVFFGVIFLKEKLTKGQIAALILATTGVLVLTFQYGKVPWISIALAVTFALYGLLKKLTNAGSMVSLGIETALVTPFALIYIITRQINGIGAFGNITAFQTILLVCSGIVTATPLILFAKGAKRIPLSTLGFIQYISPTMSLLLGIFLFHEKFTIVHLISFGFIWLSLLVYSISETKFVKKEKKGDIVS</sequence>
<keyword evidence="5 8" id="KW-0812">Transmembrane</keyword>
<evidence type="ECO:0000256" key="7">
    <source>
        <dbReference type="ARBA" id="ARBA00023136"/>
    </source>
</evidence>
<comment type="caution">
    <text evidence="10">The sequence shown here is derived from an EMBL/GenBank/DDBJ whole genome shotgun (WGS) entry which is preliminary data.</text>
</comment>
<dbReference type="Proteomes" id="UP000036756">
    <property type="component" value="Unassembled WGS sequence"/>
</dbReference>
<dbReference type="OrthoDB" id="369870at2"/>
<feature type="transmembrane region" description="Helical" evidence="8">
    <location>
        <begin position="127"/>
        <end position="144"/>
    </location>
</feature>
<dbReference type="InterPro" id="IPR000620">
    <property type="entry name" value="EamA_dom"/>
</dbReference>
<evidence type="ECO:0000259" key="9">
    <source>
        <dbReference type="Pfam" id="PF00892"/>
    </source>
</evidence>
<dbReference type="InterPro" id="IPR004626">
    <property type="entry name" value="RarD"/>
</dbReference>
<dbReference type="SUPFAM" id="SSF103481">
    <property type="entry name" value="Multidrug resistance efflux transporter EmrE"/>
    <property type="match status" value="2"/>
</dbReference>
<keyword evidence="3" id="KW-0813">Transport</keyword>
<dbReference type="NCBIfam" id="TIGR00688">
    <property type="entry name" value="rarD"/>
    <property type="match status" value="1"/>
</dbReference>
<feature type="transmembrane region" description="Helical" evidence="8">
    <location>
        <begin position="7"/>
        <end position="26"/>
    </location>
</feature>
<feature type="transmembrane region" description="Helical" evidence="8">
    <location>
        <begin position="72"/>
        <end position="91"/>
    </location>
</feature>
<evidence type="ECO:0000256" key="1">
    <source>
        <dbReference type="ARBA" id="ARBA00004651"/>
    </source>
</evidence>
<reference evidence="10 11" key="1">
    <citation type="submission" date="2015-06" db="EMBL/GenBank/DDBJ databases">
        <title>Draft genome sequence of the purine-degrading Clostridium cylindrosporum HC-1 (DSM 605).</title>
        <authorList>
            <person name="Poehlein A."/>
            <person name="Schiel-Bengelsdorf B."/>
            <person name="Bengelsdorf F."/>
            <person name="Daniel R."/>
            <person name="Duerre P."/>
        </authorList>
    </citation>
    <scope>NUCLEOTIDE SEQUENCE [LARGE SCALE GENOMIC DNA]</scope>
    <source>
        <strain evidence="10 11">DSM 605</strain>
    </source>
</reference>